<feature type="compositionally biased region" description="Basic and acidic residues" evidence="2">
    <location>
        <begin position="448"/>
        <end position="461"/>
    </location>
</feature>
<dbReference type="InterPro" id="IPR045669">
    <property type="entry name" value="FHIP_C"/>
</dbReference>
<dbReference type="EMBL" id="HBUF01520500">
    <property type="protein sequence ID" value="CAG6748782.1"/>
    <property type="molecule type" value="Transcribed_RNA"/>
</dbReference>
<dbReference type="EMBL" id="HBUF01520501">
    <property type="protein sequence ID" value="CAG6748783.1"/>
    <property type="molecule type" value="Transcribed_RNA"/>
</dbReference>
<dbReference type="InterPro" id="IPR019384">
    <property type="entry name" value="FHIP"/>
</dbReference>
<dbReference type="PANTHER" id="PTHR21705:SF12">
    <property type="entry name" value="FHF COMPLEX SUBUNIT HOOK-INTERACTING PROTEIN C-TERMINAL DOMAIN-CONTAINING PROTEIN"/>
    <property type="match status" value="1"/>
</dbReference>
<dbReference type="InterPro" id="IPR045668">
    <property type="entry name" value="FHIP_KELAA_motif"/>
</dbReference>
<dbReference type="EMBL" id="HBUF01017758">
    <property type="protein sequence ID" value="CAG6610279.1"/>
    <property type="molecule type" value="Transcribed_RNA"/>
</dbReference>
<feature type="region of interest" description="Disordered" evidence="2">
    <location>
        <begin position="442"/>
        <end position="463"/>
    </location>
</feature>
<protein>
    <submittedName>
        <fullName evidence="4">Protein FAM160B1</fullName>
    </submittedName>
</protein>
<dbReference type="EMBL" id="HBUF01282414">
    <property type="protein sequence ID" value="CAG6687649.1"/>
    <property type="molecule type" value="Transcribed_RNA"/>
</dbReference>
<evidence type="ECO:0000313" key="4">
    <source>
        <dbReference type="EMBL" id="CAG6610279.1"/>
    </source>
</evidence>
<organism evidence="4">
    <name type="scientific">Cacopsylla melanoneura</name>
    <dbReference type="NCBI Taxonomy" id="428564"/>
    <lineage>
        <taxon>Eukaryota</taxon>
        <taxon>Metazoa</taxon>
        <taxon>Ecdysozoa</taxon>
        <taxon>Arthropoda</taxon>
        <taxon>Hexapoda</taxon>
        <taxon>Insecta</taxon>
        <taxon>Pterygota</taxon>
        <taxon>Neoptera</taxon>
        <taxon>Paraneoptera</taxon>
        <taxon>Hemiptera</taxon>
        <taxon>Sternorrhyncha</taxon>
        <taxon>Psylloidea</taxon>
        <taxon>Psyllidae</taxon>
        <taxon>Psyllinae</taxon>
        <taxon>Cacopsylla</taxon>
    </lineage>
</organism>
<evidence type="ECO:0000256" key="1">
    <source>
        <dbReference type="ARBA" id="ARBA00024336"/>
    </source>
</evidence>
<dbReference type="Pfam" id="PF19311">
    <property type="entry name" value="KELAA"/>
    <property type="match status" value="1"/>
</dbReference>
<proteinExistence type="inferred from homology"/>
<comment type="similarity">
    <text evidence="1">Belongs to the FHIP family.</text>
</comment>
<name>A0A8D8LHL1_9HEMI</name>
<dbReference type="Pfam" id="PF19314">
    <property type="entry name" value="DUF5917"/>
    <property type="match status" value="1"/>
</dbReference>
<dbReference type="AlphaFoldDB" id="A0A8D8LHL1"/>
<dbReference type="EMBL" id="HBUF01282415">
    <property type="protein sequence ID" value="CAG6687650.1"/>
    <property type="molecule type" value="Transcribed_RNA"/>
</dbReference>
<dbReference type="PANTHER" id="PTHR21705">
    <property type="entry name" value="RAI16 PROTEIN-RELATED"/>
    <property type="match status" value="1"/>
</dbReference>
<dbReference type="EMBL" id="HBUF01355724">
    <property type="protein sequence ID" value="CAG6717308.1"/>
    <property type="molecule type" value="Transcribed_RNA"/>
</dbReference>
<evidence type="ECO:0000256" key="2">
    <source>
        <dbReference type="SAM" id="MobiDB-lite"/>
    </source>
</evidence>
<evidence type="ECO:0000259" key="3">
    <source>
        <dbReference type="Pfam" id="PF19314"/>
    </source>
</evidence>
<dbReference type="Pfam" id="PF10257">
    <property type="entry name" value="RAI16-like"/>
    <property type="match status" value="1"/>
</dbReference>
<accession>A0A8D8LHL1</accession>
<dbReference type="EMBL" id="HBUF01017760">
    <property type="protein sequence ID" value="CAG6610283.1"/>
    <property type="molecule type" value="Transcribed_RNA"/>
</dbReference>
<sequence length="665" mass="74805">MLSRFSLVVQNALAPPAPPLEDFEYHWKRLMNHYLVVSPENRAAIELTNIPFHLDSLYDILVTEKAASTHNGETGCCLEYLLQNDMMNLLGTLGSGDDPPGMKQYVLRFTCKIINQFYNPLLAHPAIYQPIKRLIESCDGSKHSASETDEVTFLCTLSCLLRQEIPYTSIFFTNADLPKSESNDSTKGEPSPGPRNLLDALLSYINSADTVVRIKVCQAIMLLVSMKENRVSDVVVTDTNLTVAIVTRLVNLFDDIRDNSDIDCIQEINVSWGLDALMSDNTSYYHGYPQLVLFFSWFDFINQLISESEAVIAAALCEVFKLCFVECVFSSEFLSHVLSLAVLARCITMSTAAPLYSVFRDWLLGDCSSLNTPTGIECPQMKALIDSCFSSNNQVSLHALKLFTALLEKYDEVTLNSLVILYVKSRAYYDHAGSSELITSWSDEEDEREKKREDSKSEQHVSRTLAPSNVDKIIERYQSLLPPSLRSSSCEPRTDYKVYLSDVEHVYSQVRSACTKFGWPTEATSTSNSQPNEQFYEGAFLNMVFSKLKTLSTQSYLINLELSSIVSRLSILPHPHLHEALLNPYCPRLTPSLAHVLSRVAKSLAKQLHGIDQYAVRLATTRQYLVGNENEIRDNMSNVFESVIVLEEMCKELAAIVYVKFHCAS</sequence>
<reference evidence="4" key="1">
    <citation type="submission" date="2021-05" db="EMBL/GenBank/DDBJ databases">
        <authorList>
            <person name="Alioto T."/>
            <person name="Alioto T."/>
            <person name="Gomez Garrido J."/>
        </authorList>
    </citation>
    <scope>NUCLEOTIDE SEQUENCE</scope>
</reference>
<feature type="domain" description="FHF complex subunit HOOK-interacting protein C-terminal" evidence="3">
    <location>
        <begin position="537"/>
        <end position="627"/>
    </location>
</feature>